<comment type="caution">
    <text evidence="1">The sequence shown here is derived from an EMBL/GenBank/DDBJ whole genome shotgun (WGS) entry which is preliminary data.</text>
</comment>
<sequence length="124" mass="14000">MKIKKTNSASSPDTDKKSNIFVVAELARLIKNLELDKGDISHTLTDQAAYFHLINPKYLSNSLASDWIAIRDFIGFDDSVRVFSAQMMTAPILEKVGQFTRADIEKLMTMLYDLQASLEAELNR</sequence>
<evidence type="ECO:0000313" key="1">
    <source>
        <dbReference type="EMBL" id="GHB63370.1"/>
    </source>
</evidence>
<accession>A0A8J3D780</accession>
<dbReference type="AlphaFoldDB" id="A0A8J3D780"/>
<protein>
    <submittedName>
        <fullName evidence="1">Uncharacterized protein</fullName>
    </submittedName>
</protein>
<reference evidence="1 2" key="1">
    <citation type="journal article" date="2014" name="Int. J. Syst. Evol. Microbiol.">
        <title>Complete genome sequence of Corynebacterium casei LMG S-19264T (=DSM 44701T), isolated from a smear-ripened cheese.</title>
        <authorList>
            <consortium name="US DOE Joint Genome Institute (JGI-PGF)"/>
            <person name="Walter F."/>
            <person name="Albersmeier A."/>
            <person name="Kalinowski J."/>
            <person name="Ruckert C."/>
        </authorList>
    </citation>
    <scope>NUCLEOTIDE SEQUENCE [LARGE SCALE GENOMIC DNA]</scope>
    <source>
        <strain evidence="1 2">KCTC 12866</strain>
    </source>
</reference>
<organism evidence="1 2">
    <name type="scientific">Persicitalea jodogahamensis</name>
    <dbReference type="NCBI Taxonomy" id="402147"/>
    <lineage>
        <taxon>Bacteria</taxon>
        <taxon>Pseudomonadati</taxon>
        <taxon>Bacteroidota</taxon>
        <taxon>Cytophagia</taxon>
        <taxon>Cytophagales</taxon>
        <taxon>Spirosomataceae</taxon>
        <taxon>Persicitalea</taxon>
    </lineage>
</organism>
<name>A0A8J3D780_9BACT</name>
<dbReference type="RefSeq" id="WP_189563832.1">
    <property type="nucleotide sequence ID" value="NZ_BMXF01000001.1"/>
</dbReference>
<proteinExistence type="predicted"/>
<gene>
    <name evidence="1" type="ORF">GCM10007390_16500</name>
</gene>
<evidence type="ECO:0000313" key="2">
    <source>
        <dbReference type="Proteomes" id="UP000598271"/>
    </source>
</evidence>
<dbReference type="Proteomes" id="UP000598271">
    <property type="component" value="Unassembled WGS sequence"/>
</dbReference>
<keyword evidence="2" id="KW-1185">Reference proteome</keyword>
<dbReference type="EMBL" id="BMXF01000001">
    <property type="protein sequence ID" value="GHB63370.1"/>
    <property type="molecule type" value="Genomic_DNA"/>
</dbReference>